<dbReference type="InterPro" id="IPR036890">
    <property type="entry name" value="HATPase_C_sf"/>
</dbReference>
<evidence type="ECO:0000259" key="5">
    <source>
        <dbReference type="PROSITE" id="PS50110"/>
    </source>
</evidence>
<evidence type="ECO:0000256" key="1">
    <source>
        <dbReference type="ARBA" id="ARBA00022553"/>
    </source>
</evidence>
<dbReference type="Gene3D" id="3.30.565.10">
    <property type="entry name" value="Histidine kinase-like ATPase, C-terminal domain"/>
    <property type="match status" value="1"/>
</dbReference>
<dbReference type="InterPro" id="IPR005467">
    <property type="entry name" value="His_kinase_dom"/>
</dbReference>
<dbReference type="SUPFAM" id="SSF55781">
    <property type="entry name" value="GAF domain-like"/>
    <property type="match status" value="1"/>
</dbReference>
<comment type="caution">
    <text evidence="6">The sequence shown here is derived from an EMBL/GenBank/DDBJ whole genome shotgun (WGS) entry which is preliminary data.</text>
</comment>
<dbReference type="InterPro" id="IPR050956">
    <property type="entry name" value="2C_system_His_kinase"/>
</dbReference>
<feature type="region of interest" description="Disordered" evidence="3">
    <location>
        <begin position="22"/>
        <end position="48"/>
    </location>
</feature>
<evidence type="ECO:0000256" key="3">
    <source>
        <dbReference type="SAM" id="MobiDB-lite"/>
    </source>
</evidence>
<dbReference type="InterPro" id="IPR011006">
    <property type="entry name" value="CheY-like_superfamily"/>
</dbReference>
<dbReference type="Proteomes" id="UP001199106">
    <property type="component" value="Unassembled WGS sequence"/>
</dbReference>
<dbReference type="CDD" id="cd00082">
    <property type="entry name" value="HisKA"/>
    <property type="match status" value="1"/>
</dbReference>
<dbReference type="CDD" id="cd17546">
    <property type="entry name" value="REC_hyHK_CKI1_RcsC-like"/>
    <property type="match status" value="1"/>
</dbReference>
<dbReference type="SUPFAM" id="SSF47384">
    <property type="entry name" value="Homodimeric domain of signal transducing histidine kinase"/>
    <property type="match status" value="1"/>
</dbReference>
<dbReference type="EMBL" id="JAANER010000005">
    <property type="protein sequence ID" value="KAG9188966.1"/>
    <property type="molecule type" value="Genomic_DNA"/>
</dbReference>
<feature type="domain" description="Response regulatory" evidence="5">
    <location>
        <begin position="869"/>
        <end position="1004"/>
    </location>
</feature>
<dbReference type="SUPFAM" id="SSF55874">
    <property type="entry name" value="ATPase domain of HSP90 chaperone/DNA topoisomerase II/histidine kinase"/>
    <property type="match status" value="1"/>
</dbReference>
<sequence length="1009" mass="112887">MHLTGGERVAFFPKADAAVLASRHTAPAPSERPTTTSPILDPENADKPLDSWSAEQAEAVYPRRHDIWTPAPIPAKTQCPSQCLADRYLFPVLTRNERLRLTLHYYYTRGALEDVELMSRIQEKVYLAQETVGWEFVIAGLLNHSTYTRMVTVNLPLAMLPRRESTCAHTINQPPGSVFAMQNMVKDWRFEKSPHVEQGGLRAYAGVPLRFETELGEHVAFGSLCVASNSPQEPLTKTVQQALARLADWIVADLVHSARGRRQRERRKMLELLSLAQQHCDDHINMDEAIPRMLKDVYRDTEVSINQITDGQIILDCGTSFHTSELEQGLWEDTAYFDHAIEKLNHLDMTAPRAVRAIAAQCTTRRGAIFLIVASNDLKMVFDDIDSWFVHMCANILCRYWQGRALQEALSAKETFLRGITHQLRTPIHGILGSVELLKEELKSRNVVPSTAASSPTASPEVEQLDPYTYIKTIKTSARELISTVNSLIKLNQWADIAQAERVLTMHTIFEIEDALLKDTLLGLSDDLSTRPSIVIRHQFPPSCDLLTIDMRVFLDCIQPLMVYAAQNAARGMVAVTLSITEDCQSLIVDVEHSGLKTPKKDYDRVFDAQENIDLSGTESTLGLTLASKAATLLGGDITLASSIQGPGSHIKATFSEPICASSLPPSRAAKDKFTQLPPTFHHLTSESSTSSLGYYFTQYLLSAGWSASKKRHGTFVIVDYTPNLAELYRHTSNIDAEQVAICLVPEYAFFLDFHTERVRRQGNIVYVQGPFLSKAFEQALEYANTILADFRSNDPDAGVCMNGGVSFEPLRPLSTPHTNGRPELPAERGSIFPEKLQKELVQSVRDLRIQIKPTPATTQVSAASNKPFTLLVDDNTVNLRLLEMYCSRRGIPFRSAKDGQQAVNIFSEALIPNYDPLLRQDLPTQPFKLILMDLQMPICDGIDATKQIRQLEKQHRHERSVLFIVTGQDSSADRKAADDAGVDEFLTKPVGPKVLDQWVKKWYPDLDI</sequence>
<keyword evidence="1 2" id="KW-0597">Phosphoprotein</keyword>
<dbReference type="SMART" id="SM00448">
    <property type="entry name" value="REC"/>
    <property type="match status" value="1"/>
</dbReference>
<dbReference type="PROSITE" id="PS50110">
    <property type="entry name" value="RESPONSE_REGULATORY"/>
    <property type="match status" value="1"/>
</dbReference>
<keyword evidence="7" id="KW-1185">Reference proteome</keyword>
<organism evidence="6 7">
    <name type="scientific">Alternaria panax</name>
    <dbReference type="NCBI Taxonomy" id="48097"/>
    <lineage>
        <taxon>Eukaryota</taxon>
        <taxon>Fungi</taxon>
        <taxon>Dikarya</taxon>
        <taxon>Ascomycota</taxon>
        <taxon>Pezizomycotina</taxon>
        <taxon>Dothideomycetes</taxon>
        <taxon>Pleosporomycetidae</taxon>
        <taxon>Pleosporales</taxon>
        <taxon>Pleosporineae</taxon>
        <taxon>Pleosporaceae</taxon>
        <taxon>Alternaria</taxon>
        <taxon>Alternaria sect. Panax</taxon>
    </lineage>
</organism>
<dbReference type="Gene3D" id="3.40.50.2300">
    <property type="match status" value="1"/>
</dbReference>
<name>A0AAD4I956_9PLEO</name>
<evidence type="ECO:0000313" key="7">
    <source>
        <dbReference type="Proteomes" id="UP001199106"/>
    </source>
</evidence>
<dbReference type="SUPFAM" id="SSF52172">
    <property type="entry name" value="CheY-like"/>
    <property type="match status" value="1"/>
</dbReference>
<protein>
    <submittedName>
        <fullName evidence="6">Uncharacterized protein</fullName>
    </submittedName>
</protein>
<reference evidence="6" key="1">
    <citation type="submission" date="2021-07" db="EMBL/GenBank/DDBJ databases">
        <title>Genome Resource of American Ginseng Black Spot Pathogen Alternaria panax.</title>
        <authorList>
            <person name="Qiu C."/>
            <person name="Wang W."/>
            <person name="Liu Z."/>
        </authorList>
    </citation>
    <scope>NUCLEOTIDE SEQUENCE</scope>
    <source>
        <strain evidence="6">BNCC115425</strain>
    </source>
</reference>
<dbReference type="Pfam" id="PF00512">
    <property type="entry name" value="HisKA"/>
    <property type="match status" value="1"/>
</dbReference>
<dbReference type="InterPro" id="IPR001789">
    <property type="entry name" value="Sig_transdc_resp-reg_receiver"/>
</dbReference>
<evidence type="ECO:0000313" key="6">
    <source>
        <dbReference type="EMBL" id="KAG9188966.1"/>
    </source>
</evidence>
<dbReference type="InterPro" id="IPR036097">
    <property type="entry name" value="HisK_dim/P_sf"/>
</dbReference>
<dbReference type="Pfam" id="PF00072">
    <property type="entry name" value="Response_reg"/>
    <property type="match status" value="1"/>
</dbReference>
<dbReference type="PANTHER" id="PTHR43719">
    <property type="entry name" value="TWO-COMPONENT HISTIDINE KINASE"/>
    <property type="match status" value="1"/>
</dbReference>
<evidence type="ECO:0000259" key="4">
    <source>
        <dbReference type="PROSITE" id="PS50109"/>
    </source>
</evidence>
<gene>
    <name evidence="6" type="ORF">G6011_05834</name>
</gene>
<evidence type="ECO:0000256" key="2">
    <source>
        <dbReference type="PROSITE-ProRule" id="PRU00169"/>
    </source>
</evidence>
<accession>A0AAD4I956</accession>
<feature type="domain" description="Histidine kinase" evidence="4">
    <location>
        <begin position="419"/>
        <end position="659"/>
    </location>
</feature>
<dbReference type="GO" id="GO:0000155">
    <property type="term" value="F:phosphorelay sensor kinase activity"/>
    <property type="evidence" value="ECO:0007669"/>
    <property type="project" value="InterPro"/>
</dbReference>
<feature type="modified residue" description="4-aspartylphosphate" evidence="2">
    <location>
        <position position="934"/>
    </location>
</feature>
<dbReference type="PANTHER" id="PTHR43719:SF28">
    <property type="entry name" value="PEROXIDE STRESS-ACTIVATED HISTIDINE KINASE MAK1-RELATED"/>
    <property type="match status" value="1"/>
</dbReference>
<dbReference type="AlphaFoldDB" id="A0AAD4I956"/>
<dbReference type="InterPro" id="IPR003661">
    <property type="entry name" value="HisK_dim/P_dom"/>
</dbReference>
<proteinExistence type="predicted"/>
<dbReference type="Gene3D" id="1.10.287.130">
    <property type="match status" value="1"/>
</dbReference>
<dbReference type="PROSITE" id="PS50109">
    <property type="entry name" value="HIS_KIN"/>
    <property type="match status" value="1"/>
</dbReference>
<dbReference type="SMART" id="SM00388">
    <property type="entry name" value="HisKA"/>
    <property type="match status" value="1"/>
</dbReference>